<reference evidence="2 3" key="1">
    <citation type="submission" date="2024-03" db="EMBL/GenBank/DDBJ databases">
        <title>High-quality draft genome sequence of Oceanobacter sp. wDCs-4.</title>
        <authorList>
            <person name="Dong C."/>
        </authorList>
    </citation>
    <scope>NUCLEOTIDE SEQUENCE [LARGE SCALE GENOMIC DNA]</scope>
    <source>
        <strain evidence="3">wDCs-4</strain>
    </source>
</reference>
<comment type="caution">
    <text evidence="2">The sequence shown here is derived from an EMBL/GenBank/DDBJ whole genome shotgun (WGS) entry which is preliminary data.</text>
</comment>
<evidence type="ECO:0000313" key="3">
    <source>
        <dbReference type="Proteomes" id="UP001620597"/>
    </source>
</evidence>
<keyword evidence="1" id="KW-1133">Transmembrane helix</keyword>
<accession>A0ABW8NGE6</accession>
<feature type="transmembrane region" description="Helical" evidence="1">
    <location>
        <begin position="14"/>
        <end position="41"/>
    </location>
</feature>
<name>A0ABW8NGE6_9GAMM</name>
<organism evidence="2 3">
    <name type="scientific">Oceanobacter antarcticus</name>
    <dbReference type="NCBI Taxonomy" id="3133425"/>
    <lineage>
        <taxon>Bacteria</taxon>
        <taxon>Pseudomonadati</taxon>
        <taxon>Pseudomonadota</taxon>
        <taxon>Gammaproteobacteria</taxon>
        <taxon>Oceanospirillales</taxon>
        <taxon>Oceanospirillaceae</taxon>
        <taxon>Oceanobacter</taxon>
    </lineage>
</organism>
<dbReference type="Proteomes" id="UP001620597">
    <property type="component" value="Unassembled WGS sequence"/>
</dbReference>
<gene>
    <name evidence="2" type="ORF">WG929_06385</name>
</gene>
<keyword evidence="3" id="KW-1185">Reference proteome</keyword>
<evidence type="ECO:0000313" key="2">
    <source>
        <dbReference type="EMBL" id="MFK4752030.1"/>
    </source>
</evidence>
<sequence length="152" mass="17625">MALLQRIKKNPKHFLLIAITAPVIYGLIIPVVVADVFVSLYQAICFPVYQIPRVKRSHYLTLERKKLSYLTFFQKLNCLYCDYANGVFAYASEVAGRTEWYWCPIKHSSHALRSHDHYEKFIEYGDGTDFPKQHKARRQACRACESSCSPSE</sequence>
<dbReference type="EMBL" id="JBBKTX010000006">
    <property type="protein sequence ID" value="MFK4752030.1"/>
    <property type="molecule type" value="Genomic_DNA"/>
</dbReference>
<protein>
    <submittedName>
        <fullName evidence="2">Uncharacterized protein</fullName>
    </submittedName>
</protein>
<dbReference type="RefSeq" id="WP_416205369.1">
    <property type="nucleotide sequence ID" value="NZ_JBBKTX010000006.1"/>
</dbReference>
<proteinExistence type="predicted"/>
<keyword evidence="1" id="KW-0472">Membrane</keyword>
<evidence type="ECO:0000256" key="1">
    <source>
        <dbReference type="SAM" id="Phobius"/>
    </source>
</evidence>
<keyword evidence="1" id="KW-0812">Transmembrane</keyword>